<dbReference type="InterPro" id="IPR036388">
    <property type="entry name" value="WH-like_DNA-bd_sf"/>
</dbReference>
<gene>
    <name evidence="3" type="ORF">E9998_22750</name>
</gene>
<dbReference type="Gene3D" id="1.10.10.10">
    <property type="entry name" value="Winged helix-like DNA-binding domain superfamily/Winged helix DNA-binding domain"/>
    <property type="match status" value="1"/>
</dbReference>
<keyword evidence="4" id="KW-1185">Reference proteome</keyword>
<dbReference type="InterPro" id="IPR043129">
    <property type="entry name" value="ATPase_NBD"/>
</dbReference>
<dbReference type="SUPFAM" id="SSF46785">
    <property type="entry name" value="Winged helix' DNA-binding domain"/>
    <property type="match status" value="1"/>
</dbReference>
<evidence type="ECO:0000313" key="4">
    <source>
        <dbReference type="Proteomes" id="UP000305792"/>
    </source>
</evidence>
<name>A0A4V4HMV1_9ACTN</name>
<dbReference type="InterPro" id="IPR036390">
    <property type="entry name" value="WH_DNA-bd_sf"/>
</dbReference>
<dbReference type="AlphaFoldDB" id="A0A4V4HMV1"/>
<dbReference type="SUPFAM" id="SSF53067">
    <property type="entry name" value="Actin-like ATPase domain"/>
    <property type="match status" value="1"/>
</dbReference>
<dbReference type="EMBL" id="STGX01000021">
    <property type="protein sequence ID" value="THV23616.1"/>
    <property type="molecule type" value="Genomic_DNA"/>
</dbReference>
<sequence length="423" mass="44111">MADNGTARATTAVRVLDLLRASGTLSRVELAERSELTPATITNAVRRLIDAGLVREVGRDPQQGRGQPRRLLELVASAWYAVGIQIDRTTTTIVVLDFAGTRVASAGLRGSGATGPEQTVHALAEHLGALLRRADVPRSRVLGVGLVTHGPQDRERGMLLTAQPGPEWMEYPLTGTLEGLIGLPVLLENDATAAAFGECWAGGLPTDTFGLVYMGSGIGGGVVVEGEVYRGRASNAVEIGHVALNGGEAPCVCGNRGCAQAEAGPEAVVAKVLADPDLAERLGVRGAPDGTLADFERIARAWRAGDPEATGLLERSARWIGQAAVALVNLFDLDTVVLAGPAFVISGQLYREHVAAELERSALSRVLRRPSVLVSSNVDIAAATGGALHVLRTLPMSSPGRGPWAPARAAAEAWPIPNTEGAT</sequence>
<dbReference type="OrthoDB" id="4083144at2"/>
<dbReference type="Pfam" id="PF13412">
    <property type="entry name" value="HTH_24"/>
    <property type="match status" value="1"/>
</dbReference>
<dbReference type="Proteomes" id="UP000305792">
    <property type="component" value="Unassembled WGS sequence"/>
</dbReference>
<evidence type="ECO:0000256" key="2">
    <source>
        <dbReference type="SAM" id="MobiDB-lite"/>
    </source>
</evidence>
<comment type="caution">
    <text evidence="3">The sequence shown here is derived from an EMBL/GenBank/DDBJ whole genome shotgun (WGS) entry which is preliminary data.</text>
</comment>
<dbReference type="InterPro" id="IPR000600">
    <property type="entry name" value="ROK"/>
</dbReference>
<dbReference type="Gene3D" id="3.30.420.40">
    <property type="match status" value="2"/>
</dbReference>
<protein>
    <submittedName>
        <fullName evidence="3">ROK family transcriptional regulator</fullName>
    </submittedName>
</protein>
<dbReference type="RefSeq" id="WP_136531989.1">
    <property type="nucleotide sequence ID" value="NZ_STGX01000021.1"/>
</dbReference>
<reference evidence="3 4" key="1">
    <citation type="journal article" date="2018" name="Int. J. Syst. Evol. Microbiol.">
        <title>Glycomyces paridis sp. nov., isolated from the medicinal plant Paris polyphylla.</title>
        <authorList>
            <person name="Fang X.M."/>
            <person name="Bai J.L."/>
            <person name="Su J."/>
            <person name="Zhao L.L."/>
            <person name="Liu H.Y."/>
            <person name="Ma B.P."/>
            <person name="Zhang Y.Q."/>
            <person name="Yu L.Y."/>
        </authorList>
    </citation>
    <scope>NUCLEOTIDE SEQUENCE [LARGE SCALE GENOMIC DNA]</scope>
    <source>
        <strain evidence="3 4">CPCC 204357</strain>
    </source>
</reference>
<feature type="region of interest" description="Disordered" evidence="2">
    <location>
        <begin position="402"/>
        <end position="423"/>
    </location>
</feature>
<comment type="similarity">
    <text evidence="1">Belongs to the ROK (NagC/XylR) family.</text>
</comment>
<dbReference type="PANTHER" id="PTHR18964:SF173">
    <property type="entry name" value="GLUCOKINASE"/>
    <property type="match status" value="1"/>
</dbReference>
<organism evidence="3 4">
    <name type="scientific">Glycomyces paridis</name>
    <dbReference type="NCBI Taxonomy" id="2126555"/>
    <lineage>
        <taxon>Bacteria</taxon>
        <taxon>Bacillati</taxon>
        <taxon>Actinomycetota</taxon>
        <taxon>Actinomycetes</taxon>
        <taxon>Glycomycetales</taxon>
        <taxon>Glycomycetaceae</taxon>
        <taxon>Glycomyces</taxon>
    </lineage>
</organism>
<dbReference type="PANTHER" id="PTHR18964">
    <property type="entry name" value="ROK (REPRESSOR, ORF, KINASE) FAMILY"/>
    <property type="match status" value="1"/>
</dbReference>
<evidence type="ECO:0000256" key="1">
    <source>
        <dbReference type="ARBA" id="ARBA00006479"/>
    </source>
</evidence>
<dbReference type="Pfam" id="PF00480">
    <property type="entry name" value="ROK"/>
    <property type="match status" value="1"/>
</dbReference>
<accession>A0A4V4HMV1</accession>
<evidence type="ECO:0000313" key="3">
    <source>
        <dbReference type="EMBL" id="THV23616.1"/>
    </source>
</evidence>
<feature type="compositionally biased region" description="Low complexity" evidence="2">
    <location>
        <begin position="402"/>
        <end position="415"/>
    </location>
</feature>
<proteinExistence type="inferred from homology"/>